<evidence type="ECO:0000256" key="3">
    <source>
        <dbReference type="SAM" id="SignalP"/>
    </source>
</evidence>
<protein>
    <recommendedName>
        <fullName evidence="4">Signal transduction histidine kinase internal region domain-containing protein</fullName>
    </recommendedName>
</protein>
<dbReference type="SUPFAM" id="SSF55874">
    <property type="entry name" value="ATPase domain of HSP90 chaperone/DNA topoisomerase II/histidine kinase"/>
    <property type="match status" value="1"/>
</dbReference>
<dbReference type="PROSITE" id="PS50005">
    <property type="entry name" value="TPR"/>
    <property type="match status" value="1"/>
</dbReference>
<dbReference type="Pfam" id="PF06580">
    <property type="entry name" value="His_kinase"/>
    <property type="match status" value="1"/>
</dbReference>
<feature type="signal peptide" evidence="3">
    <location>
        <begin position="1"/>
        <end position="23"/>
    </location>
</feature>
<dbReference type="Gene3D" id="1.25.40.10">
    <property type="entry name" value="Tetratricopeptide repeat domain"/>
    <property type="match status" value="3"/>
</dbReference>
<dbReference type="PROSITE" id="PS51257">
    <property type="entry name" value="PROKAR_LIPOPROTEIN"/>
    <property type="match status" value="1"/>
</dbReference>
<keyword evidence="2" id="KW-0472">Membrane</keyword>
<reference evidence="5" key="1">
    <citation type="submission" date="2020-02" db="EMBL/GenBank/DDBJ databases">
        <authorList>
            <person name="Meier V. D."/>
        </authorList>
    </citation>
    <scope>NUCLEOTIDE SEQUENCE</scope>
    <source>
        <strain evidence="5">AVDCRST_MAG56</strain>
    </source>
</reference>
<dbReference type="GO" id="GO:0000155">
    <property type="term" value="F:phosphorelay sensor kinase activity"/>
    <property type="evidence" value="ECO:0007669"/>
    <property type="project" value="InterPro"/>
</dbReference>
<evidence type="ECO:0000256" key="1">
    <source>
        <dbReference type="PROSITE-ProRule" id="PRU00339"/>
    </source>
</evidence>
<dbReference type="InterPro" id="IPR050640">
    <property type="entry name" value="Bact_2-comp_sensor_kinase"/>
</dbReference>
<dbReference type="InterPro" id="IPR019734">
    <property type="entry name" value="TPR_rpt"/>
</dbReference>
<dbReference type="Gene3D" id="3.30.565.10">
    <property type="entry name" value="Histidine kinase-like ATPase, C-terminal domain"/>
    <property type="match status" value="1"/>
</dbReference>
<keyword evidence="1" id="KW-0802">TPR repeat</keyword>
<feature type="transmembrane region" description="Helical" evidence="2">
    <location>
        <begin position="433"/>
        <end position="453"/>
    </location>
</feature>
<dbReference type="Pfam" id="PF13181">
    <property type="entry name" value="TPR_8"/>
    <property type="match status" value="1"/>
</dbReference>
<dbReference type="EMBL" id="CADCTQ010000567">
    <property type="protein sequence ID" value="CAA9319580.1"/>
    <property type="molecule type" value="Genomic_DNA"/>
</dbReference>
<organism evidence="5">
    <name type="scientific">uncultured Cytophagales bacterium</name>
    <dbReference type="NCBI Taxonomy" id="158755"/>
    <lineage>
        <taxon>Bacteria</taxon>
        <taxon>Pseudomonadati</taxon>
        <taxon>Bacteroidota</taxon>
        <taxon>Sphingobacteriia</taxon>
        <taxon>Sphingobacteriales</taxon>
        <taxon>environmental samples</taxon>
    </lineage>
</organism>
<evidence type="ECO:0000259" key="4">
    <source>
        <dbReference type="Pfam" id="PF06580"/>
    </source>
</evidence>
<keyword evidence="2" id="KW-1133">Transmembrane helix</keyword>
<dbReference type="AlphaFoldDB" id="A0A6J4L002"/>
<dbReference type="SUPFAM" id="SSF48452">
    <property type="entry name" value="TPR-like"/>
    <property type="match status" value="2"/>
</dbReference>
<dbReference type="PANTHER" id="PTHR34220">
    <property type="entry name" value="SENSOR HISTIDINE KINASE YPDA"/>
    <property type="match status" value="1"/>
</dbReference>
<gene>
    <name evidence="5" type="ORF">AVDCRST_MAG56-6830</name>
</gene>
<dbReference type="InterPro" id="IPR036890">
    <property type="entry name" value="HATPase_C_sf"/>
</dbReference>
<dbReference type="InterPro" id="IPR011990">
    <property type="entry name" value="TPR-like_helical_dom_sf"/>
</dbReference>
<dbReference type="SMART" id="SM00028">
    <property type="entry name" value="TPR"/>
    <property type="match status" value="6"/>
</dbReference>
<feature type="chain" id="PRO_5026968842" description="Signal transduction histidine kinase internal region domain-containing protein" evidence="3">
    <location>
        <begin position="24"/>
        <end position="678"/>
    </location>
</feature>
<evidence type="ECO:0000313" key="5">
    <source>
        <dbReference type="EMBL" id="CAA9319580.1"/>
    </source>
</evidence>
<accession>A0A6J4L002</accession>
<sequence length="678" mass="76099">MKSLILYPLLLLCLLLACPPLRAQKGGEGKKERTESEEVEAKPLLKKAIPGKRAGKADSQLRIDLLLRMADGARSTAPNQALDYVAEALALSISGNNLRGEAVSYQTLGDINYGQALYGKAAENYRKALEVFGRAGHHDLAYPVKIRLADALEAGGNYPAALAQWEAVQQEAAATGRPEDVVRAKAATARLHAKQGKEDLALKGYQEVLKLEEQRGNDKGVIDANNNIGNLYLKQEKTQQALDYYEKSQNLAGELADDHTLTESNEMIGKVYRLEKRYDRELAVRRQSIALHLKSDNRAALNDEYLEVARLFLEQRNAGAAIPYLRKSLALSEQLGRPDRQGEAYRGLAEAYGLTGDPQAALAHYKSYVAVMDTLYRRKEKELAGVLRFSEELAGRQKKIESLEKDRQLNAKTIELLRKEQKLKEERMKKQSILIYGLGLGLAGVFAASYLLYQSARKRRIANQLLALKSLRSQMNPHFIFNALNSVNSFIAGNDERSANKYLAEFSRLMRAVMENSQHDFVPLASELKILELYLGLEHFRFREKFEYSFTVDPDVDAESVQVPPMLIQPYVENAVWHGLRYKEEKGFLLVHVTQKAHELVVTVEDDGIGREKSQALKTANQRETVSTGLRNIESRLRIINDIHRTRLSVSIEDLHPVTRSGTRVCIHIPFALQAIPA</sequence>
<dbReference type="PANTHER" id="PTHR34220:SF7">
    <property type="entry name" value="SENSOR HISTIDINE KINASE YPDA"/>
    <property type="match status" value="1"/>
</dbReference>
<dbReference type="Pfam" id="PF13424">
    <property type="entry name" value="TPR_12"/>
    <property type="match status" value="1"/>
</dbReference>
<evidence type="ECO:0000256" key="2">
    <source>
        <dbReference type="SAM" id="Phobius"/>
    </source>
</evidence>
<feature type="repeat" description="TPR" evidence="1">
    <location>
        <begin position="222"/>
        <end position="255"/>
    </location>
</feature>
<keyword evidence="2" id="KW-0812">Transmembrane</keyword>
<name>A0A6J4L002_9SPHI</name>
<feature type="domain" description="Signal transduction histidine kinase internal region" evidence="4">
    <location>
        <begin position="468"/>
        <end position="546"/>
    </location>
</feature>
<proteinExistence type="predicted"/>
<dbReference type="GO" id="GO:0016020">
    <property type="term" value="C:membrane"/>
    <property type="evidence" value="ECO:0007669"/>
    <property type="project" value="InterPro"/>
</dbReference>
<dbReference type="InterPro" id="IPR010559">
    <property type="entry name" value="Sig_transdc_His_kin_internal"/>
</dbReference>
<keyword evidence="3" id="KW-0732">Signal</keyword>